<evidence type="ECO:0000313" key="19">
    <source>
        <dbReference type="Proteomes" id="UP001274896"/>
    </source>
</evidence>
<evidence type="ECO:0000256" key="11">
    <source>
        <dbReference type="ARBA" id="ARBA00023136"/>
    </source>
</evidence>
<evidence type="ECO:0000256" key="8">
    <source>
        <dbReference type="ARBA" id="ARBA00022729"/>
    </source>
</evidence>
<gene>
    <name evidence="18" type="ORF">QTP70_027966</name>
</gene>
<organism evidence="18 19">
    <name type="scientific">Hemibagrus guttatus</name>
    <dbReference type="NCBI Taxonomy" id="175788"/>
    <lineage>
        <taxon>Eukaryota</taxon>
        <taxon>Metazoa</taxon>
        <taxon>Chordata</taxon>
        <taxon>Craniata</taxon>
        <taxon>Vertebrata</taxon>
        <taxon>Euteleostomi</taxon>
        <taxon>Actinopterygii</taxon>
        <taxon>Neopterygii</taxon>
        <taxon>Teleostei</taxon>
        <taxon>Ostariophysi</taxon>
        <taxon>Siluriformes</taxon>
        <taxon>Bagridae</taxon>
        <taxon>Hemibagrus</taxon>
    </lineage>
</organism>
<dbReference type="PANTHER" id="PTHR10740">
    <property type="entry name" value="TRANSFORMING GROWTH FACTOR ALPHA"/>
    <property type="match status" value="1"/>
</dbReference>
<dbReference type="GO" id="GO:0005615">
    <property type="term" value="C:extracellular space"/>
    <property type="evidence" value="ECO:0007669"/>
    <property type="project" value="TreeGrafter"/>
</dbReference>
<feature type="disulfide bond" evidence="14">
    <location>
        <begin position="139"/>
        <end position="148"/>
    </location>
</feature>
<feature type="non-terminal residue" evidence="18">
    <location>
        <position position="1"/>
    </location>
</feature>
<dbReference type="PROSITE" id="PS01186">
    <property type="entry name" value="EGF_2"/>
    <property type="match status" value="1"/>
</dbReference>
<keyword evidence="11 16" id="KW-0472">Membrane</keyword>
<evidence type="ECO:0000256" key="16">
    <source>
        <dbReference type="SAM" id="Phobius"/>
    </source>
</evidence>
<evidence type="ECO:0000256" key="10">
    <source>
        <dbReference type="ARBA" id="ARBA00023030"/>
    </source>
</evidence>
<reference evidence="18" key="1">
    <citation type="submission" date="2023-06" db="EMBL/GenBank/DDBJ databases">
        <title>Male Hemibagrus guttatus genome.</title>
        <authorList>
            <person name="Bian C."/>
        </authorList>
    </citation>
    <scope>NUCLEOTIDE SEQUENCE</scope>
    <source>
        <strain evidence="18">Male_cb2023</strain>
        <tissue evidence="18">Muscle</tissue>
    </source>
</reference>
<evidence type="ECO:0000256" key="1">
    <source>
        <dbReference type="ARBA" id="ARBA00004239"/>
    </source>
</evidence>
<dbReference type="GO" id="GO:0007173">
    <property type="term" value="P:epidermal growth factor receptor signaling pathway"/>
    <property type="evidence" value="ECO:0007669"/>
    <property type="project" value="TreeGrafter"/>
</dbReference>
<evidence type="ECO:0000256" key="15">
    <source>
        <dbReference type="SAM" id="MobiDB-lite"/>
    </source>
</evidence>
<keyword evidence="8" id="KW-0732">Signal</keyword>
<evidence type="ECO:0000256" key="5">
    <source>
        <dbReference type="ARBA" id="ARBA00022536"/>
    </source>
</evidence>
<keyword evidence="7 16" id="KW-0812">Transmembrane</keyword>
<proteinExistence type="predicted"/>
<evidence type="ECO:0000256" key="6">
    <source>
        <dbReference type="ARBA" id="ARBA00022674"/>
    </source>
</evidence>
<evidence type="ECO:0000256" key="3">
    <source>
        <dbReference type="ARBA" id="ARBA00022475"/>
    </source>
</evidence>
<accession>A0AAE0QJV1</accession>
<name>A0AAE0QJV1_9TELE</name>
<keyword evidence="10" id="KW-0339">Growth factor</keyword>
<feature type="transmembrane region" description="Helical" evidence="16">
    <location>
        <begin position="167"/>
        <end position="189"/>
    </location>
</feature>
<dbReference type="PROSITE" id="PS50026">
    <property type="entry name" value="EGF_3"/>
    <property type="match status" value="1"/>
</dbReference>
<dbReference type="SUPFAM" id="SSF57196">
    <property type="entry name" value="EGF/Laminin"/>
    <property type="match status" value="1"/>
</dbReference>
<dbReference type="Gene3D" id="2.10.25.10">
    <property type="entry name" value="Laminin"/>
    <property type="match status" value="1"/>
</dbReference>
<dbReference type="GO" id="GO:0005154">
    <property type="term" value="F:epidermal growth factor receptor binding"/>
    <property type="evidence" value="ECO:0007669"/>
    <property type="project" value="TreeGrafter"/>
</dbReference>
<protein>
    <recommendedName>
        <fullName evidence="13">Proheparin-binding EGF-like growth factor</fullName>
    </recommendedName>
</protein>
<comment type="subcellular location">
    <subcellularLocation>
        <location evidence="2">Cell membrane</location>
        <topology evidence="2">Single-pass type I membrane protein</topology>
    </subcellularLocation>
    <subcellularLocation>
        <location evidence="1">Secreted</location>
        <location evidence="1">Extracellular space</location>
    </subcellularLocation>
</comment>
<keyword evidence="19" id="KW-1185">Reference proteome</keyword>
<evidence type="ECO:0000256" key="14">
    <source>
        <dbReference type="PROSITE-ProRule" id="PRU00076"/>
    </source>
</evidence>
<keyword evidence="6" id="KW-0358">Heparin-binding</keyword>
<feature type="domain" description="EGF-like" evidence="17">
    <location>
        <begin position="108"/>
        <end position="149"/>
    </location>
</feature>
<keyword evidence="4" id="KW-0964">Secreted</keyword>
<evidence type="ECO:0000256" key="13">
    <source>
        <dbReference type="ARBA" id="ARBA00040098"/>
    </source>
</evidence>
<dbReference type="AlphaFoldDB" id="A0AAE0QJV1"/>
<dbReference type="GO" id="GO:0008284">
    <property type="term" value="P:positive regulation of cell population proliferation"/>
    <property type="evidence" value="ECO:0007669"/>
    <property type="project" value="TreeGrafter"/>
</dbReference>
<keyword evidence="9 16" id="KW-1133">Transmembrane helix</keyword>
<evidence type="ECO:0000256" key="12">
    <source>
        <dbReference type="ARBA" id="ARBA00023157"/>
    </source>
</evidence>
<dbReference type="InterPro" id="IPR000742">
    <property type="entry name" value="EGF"/>
</dbReference>
<keyword evidence="12 14" id="KW-1015">Disulfide bond</keyword>
<sequence length="236" mass="26054">YCSNPYSMMTPNTPVNWPLFAVFLQLSGCTPGDESVNPAVTPGKRLHTPAEVHTPDNQSKTDEHLLDSYEDDTSVDYKDDYPRVAFSAKSKDSSVTAMKGQGKGRDRKKNPCLRKRYINYCVHGVCQYLADLNRTSCTCDAGYSGDRCHLFILPVGRDAEGNSHTTALAIMAVVLSLLCLTIIGILLALRCQKKGDSCVDEKIRLQPLQSNEEKAKVTNQGFSGHDGYYLKTSCQC</sequence>
<comment type="caution">
    <text evidence="18">The sequence shown here is derived from an EMBL/GenBank/DDBJ whole genome shotgun (WGS) entry which is preliminary data.</text>
</comment>
<evidence type="ECO:0000256" key="2">
    <source>
        <dbReference type="ARBA" id="ARBA00004251"/>
    </source>
</evidence>
<keyword evidence="3" id="KW-1003">Cell membrane</keyword>
<dbReference type="Proteomes" id="UP001274896">
    <property type="component" value="Unassembled WGS sequence"/>
</dbReference>
<dbReference type="EMBL" id="JAUCMX010000014">
    <property type="protein sequence ID" value="KAK3524427.1"/>
    <property type="molecule type" value="Genomic_DNA"/>
</dbReference>
<evidence type="ECO:0000256" key="7">
    <source>
        <dbReference type="ARBA" id="ARBA00022692"/>
    </source>
</evidence>
<dbReference type="GO" id="GO:0008083">
    <property type="term" value="F:growth factor activity"/>
    <property type="evidence" value="ECO:0007669"/>
    <property type="project" value="UniProtKB-KW"/>
</dbReference>
<evidence type="ECO:0000256" key="4">
    <source>
        <dbReference type="ARBA" id="ARBA00022525"/>
    </source>
</evidence>
<dbReference type="PANTHER" id="PTHR10740:SF4">
    <property type="entry name" value="PROHEPARIN-BINDING EGF-LIKE GROWTH FACTOR"/>
    <property type="match status" value="1"/>
</dbReference>
<feature type="region of interest" description="Disordered" evidence="15">
    <location>
        <begin position="34"/>
        <end position="62"/>
    </location>
</feature>
<dbReference type="GO" id="GO:0008201">
    <property type="term" value="F:heparin binding"/>
    <property type="evidence" value="ECO:0007669"/>
    <property type="project" value="UniProtKB-KW"/>
</dbReference>
<evidence type="ECO:0000313" key="18">
    <source>
        <dbReference type="EMBL" id="KAK3524427.1"/>
    </source>
</evidence>
<dbReference type="GO" id="GO:0005886">
    <property type="term" value="C:plasma membrane"/>
    <property type="evidence" value="ECO:0007669"/>
    <property type="project" value="UniProtKB-SubCell"/>
</dbReference>
<keyword evidence="5 14" id="KW-0245">EGF-like domain</keyword>
<evidence type="ECO:0000256" key="9">
    <source>
        <dbReference type="ARBA" id="ARBA00022989"/>
    </source>
</evidence>
<comment type="caution">
    <text evidence="14">Lacks conserved residue(s) required for the propagation of feature annotation.</text>
</comment>
<dbReference type="PROSITE" id="PS00022">
    <property type="entry name" value="EGF_1"/>
    <property type="match status" value="1"/>
</dbReference>
<evidence type="ECO:0000259" key="17">
    <source>
        <dbReference type="PROSITE" id="PS50026"/>
    </source>
</evidence>
<feature type="compositionally biased region" description="Basic and acidic residues" evidence="15">
    <location>
        <begin position="48"/>
        <end position="62"/>
    </location>
</feature>